<evidence type="ECO:0000256" key="2">
    <source>
        <dbReference type="ARBA" id="ARBA00022490"/>
    </source>
</evidence>
<keyword evidence="14" id="KW-1185">Reference proteome</keyword>
<dbReference type="PANTHER" id="PTHR43665">
    <property type="entry name" value="ISOPENTENYL-DIPHOSPHATE DELTA-ISOMERASE"/>
    <property type="match status" value="1"/>
</dbReference>
<dbReference type="Proteomes" id="UP000198694">
    <property type="component" value="Unassembled WGS sequence"/>
</dbReference>
<evidence type="ECO:0000256" key="3">
    <source>
        <dbReference type="ARBA" id="ARBA00022630"/>
    </source>
</evidence>
<dbReference type="GO" id="GO:0000287">
    <property type="term" value="F:magnesium ion binding"/>
    <property type="evidence" value="ECO:0007669"/>
    <property type="project" value="UniProtKB-UniRule"/>
</dbReference>
<keyword evidence="3 11" id="KW-0285">Flavoprotein</keyword>
<feature type="binding site" evidence="11">
    <location>
        <position position="157"/>
    </location>
    <ligand>
        <name>Mg(2+)</name>
        <dbReference type="ChEBI" id="CHEBI:18420"/>
    </ligand>
</feature>
<dbReference type="SUPFAM" id="SSF51395">
    <property type="entry name" value="FMN-linked oxidoreductases"/>
    <property type="match status" value="1"/>
</dbReference>
<dbReference type="NCBIfam" id="TIGR02151">
    <property type="entry name" value="IPP_isom_2"/>
    <property type="match status" value="1"/>
</dbReference>
<dbReference type="InterPro" id="IPR000262">
    <property type="entry name" value="FMN-dep_DH"/>
</dbReference>
<comment type="cofactor">
    <cofactor evidence="11">
        <name>NADPH</name>
        <dbReference type="ChEBI" id="CHEBI:57783"/>
    </cofactor>
</comment>
<keyword evidence="5 11" id="KW-0479">Metal-binding</keyword>
<evidence type="ECO:0000313" key="14">
    <source>
        <dbReference type="Proteomes" id="UP000198694"/>
    </source>
</evidence>
<proteinExistence type="inferred from homology"/>
<evidence type="ECO:0000256" key="10">
    <source>
        <dbReference type="ARBA" id="ARBA00025810"/>
    </source>
</evidence>
<evidence type="ECO:0000256" key="4">
    <source>
        <dbReference type="ARBA" id="ARBA00022643"/>
    </source>
</evidence>
<evidence type="ECO:0000256" key="11">
    <source>
        <dbReference type="HAMAP-Rule" id="MF_00354"/>
    </source>
</evidence>
<gene>
    <name evidence="11" type="primary">fni</name>
    <name evidence="13" type="ORF">SAMN05216243_0213</name>
</gene>
<comment type="similarity">
    <text evidence="11">Belongs to the IPP isomerase type 2 family.</text>
</comment>
<feature type="domain" description="FMN-dependent dehydrogenase" evidence="12">
    <location>
        <begin position="173"/>
        <end position="325"/>
    </location>
</feature>
<evidence type="ECO:0000313" key="13">
    <source>
        <dbReference type="EMBL" id="SDJ67180.1"/>
    </source>
</evidence>
<keyword evidence="9 11" id="KW-0413">Isomerase</keyword>
<keyword evidence="4 11" id="KW-0288">FMN</keyword>
<comment type="subcellular location">
    <subcellularLocation>
        <location evidence="11">Cytoplasm</location>
    </subcellularLocation>
</comment>
<feature type="binding site" evidence="11">
    <location>
        <begin position="10"/>
        <end position="11"/>
    </location>
    <ligand>
        <name>substrate</name>
    </ligand>
</feature>
<dbReference type="PIRSF" id="PIRSF003314">
    <property type="entry name" value="IPP_isomerase"/>
    <property type="match status" value="1"/>
</dbReference>
<dbReference type="EC" id="5.3.3.2" evidence="11"/>
<feature type="binding site" evidence="11">
    <location>
        <begin position="66"/>
        <end position="68"/>
    </location>
    <ligand>
        <name>FMN</name>
        <dbReference type="ChEBI" id="CHEBI:58210"/>
    </ligand>
</feature>
<dbReference type="InterPro" id="IPR011179">
    <property type="entry name" value="IPdP_isomerase"/>
</dbReference>
<evidence type="ECO:0000256" key="1">
    <source>
        <dbReference type="ARBA" id="ARBA00001917"/>
    </source>
</evidence>
<evidence type="ECO:0000256" key="8">
    <source>
        <dbReference type="ARBA" id="ARBA00023229"/>
    </source>
</evidence>
<feature type="binding site" evidence="11">
    <location>
        <position position="156"/>
    </location>
    <ligand>
        <name>substrate</name>
    </ligand>
</feature>
<keyword evidence="2 11" id="KW-0963">Cytoplasm</keyword>
<organism evidence="13 14">
    <name type="scientific">Sediminibacillus albus</name>
    <dbReference type="NCBI Taxonomy" id="407036"/>
    <lineage>
        <taxon>Bacteria</taxon>
        <taxon>Bacillati</taxon>
        <taxon>Bacillota</taxon>
        <taxon>Bacilli</taxon>
        <taxon>Bacillales</taxon>
        <taxon>Bacillaceae</taxon>
        <taxon>Sediminibacillus</taxon>
    </lineage>
</organism>
<evidence type="ECO:0000256" key="5">
    <source>
        <dbReference type="ARBA" id="ARBA00022723"/>
    </source>
</evidence>
<dbReference type="GO" id="GO:0070402">
    <property type="term" value="F:NADPH binding"/>
    <property type="evidence" value="ECO:0007669"/>
    <property type="project" value="UniProtKB-UniRule"/>
</dbReference>
<keyword evidence="6 11" id="KW-0460">Magnesium</keyword>
<comment type="subunit">
    <text evidence="10 11">Homooctamer. Dimer of tetramers.</text>
</comment>
<name>A0A1G8VPP8_9BACI</name>
<keyword evidence="7 11" id="KW-0521">NADP</keyword>
<dbReference type="CDD" id="cd02811">
    <property type="entry name" value="IDI-2_FMN"/>
    <property type="match status" value="1"/>
</dbReference>
<evidence type="ECO:0000256" key="7">
    <source>
        <dbReference type="ARBA" id="ARBA00022857"/>
    </source>
</evidence>
<dbReference type="Pfam" id="PF01070">
    <property type="entry name" value="FMN_dh"/>
    <property type="match status" value="1"/>
</dbReference>
<dbReference type="GO" id="GO:0010181">
    <property type="term" value="F:FMN binding"/>
    <property type="evidence" value="ECO:0007669"/>
    <property type="project" value="UniProtKB-UniRule"/>
</dbReference>
<feature type="binding site" evidence="11">
    <location>
        <position position="188"/>
    </location>
    <ligand>
        <name>FMN</name>
        <dbReference type="ChEBI" id="CHEBI:58210"/>
    </ligand>
</feature>
<protein>
    <recommendedName>
        <fullName evidence="11">Isopentenyl-diphosphate delta-isomerase</fullName>
        <shortName evidence="11">IPP isomerase</shortName>
        <ecNumber evidence="11">5.3.3.2</ecNumber>
    </recommendedName>
    <alternativeName>
        <fullName evidence="11">Isopentenyl diphosphate:dimethylallyl diphosphate isomerase</fullName>
    </alternativeName>
    <alternativeName>
        <fullName evidence="11">Isopentenyl pyrophosphate isomerase</fullName>
    </alternativeName>
    <alternativeName>
        <fullName evidence="11">Type 2 isopentenyl diphosphate isomerase</fullName>
        <shortName evidence="11">IDI-2</shortName>
    </alternativeName>
</protein>
<keyword evidence="8 11" id="KW-0414">Isoprene biosynthesis</keyword>
<feature type="binding site" evidence="11">
    <location>
        <position position="218"/>
    </location>
    <ligand>
        <name>FMN</name>
        <dbReference type="ChEBI" id="CHEBI:58210"/>
    </ligand>
</feature>
<evidence type="ECO:0000256" key="9">
    <source>
        <dbReference type="ARBA" id="ARBA00023235"/>
    </source>
</evidence>
<comment type="catalytic activity">
    <reaction evidence="11">
        <text>isopentenyl diphosphate = dimethylallyl diphosphate</text>
        <dbReference type="Rhea" id="RHEA:23284"/>
        <dbReference type="ChEBI" id="CHEBI:57623"/>
        <dbReference type="ChEBI" id="CHEBI:128769"/>
        <dbReference type="EC" id="5.3.3.2"/>
    </reaction>
</comment>
<dbReference type="Gene3D" id="3.20.20.70">
    <property type="entry name" value="Aldolase class I"/>
    <property type="match status" value="1"/>
</dbReference>
<dbReference type="GO" id="GO:0008299">
    <property type="term" value="P:isoprenoid biosynthetic process"/>
    <property type="evidence" value="ECO:0007669"/>
    <property type="project" value="UniProtKB-UniRule"/>
</dbReference>
<accession>A0A1G8VPP8</accession>
<dbReference type="InterPro" id="IPR013785">
    <property type="entry name" value="Aldolase_TIM"/>
</dbReference>
<dbReference type="GO" id="GO:0005737">
    <property type="term" value="C:cytoplasm"/>
    <property type="evidence" value="ECO:0007669"/>
    <property type="project" value="UniProtKB-SubCell"/>
</dbReference>
<feature type="binding site" evidence="11">
    <location>
        <position position="97"/>
    </location>
    <ligand>
        <name>FMN</name>
        <dbReference type="ChEBI" id="CHEBI:58210"/>
    </ligand>
</feature>
<sequence length="344" mass="37946">MVKQMSRANRKLEHIKYALESNKEEVSAFDGMKIIHQSVTSLNWDDIELHTKLGGLSLSSPLFVNAMTGGGGMDTETINKNLAIAAKETGISMSVGSQMSAIKNNEEERTYRVVRSENPNGIIFANLGSEASVEQAQRAVDMIEADALQIHLNVLQELIMPEGDRNFERMESRIEAIVNRLPVPVIIKEIGQGFSKESALRMKNVGVEYIDVAGKGGTNFSIVENRRRKTPLSSFDYWGIPTPASIKEVHSVFPECQLLASGGIRNGLDGAKSLILGAKAFGMAGSLLKVLVNEGLEALVERIEDIHKEVQMIMLMLESKTPDQLAGKPHVFTGELYDWIHQRI</sequence>
<dbReference type="HAMAP" id="MF_00354">
    <property type="entry name" value="Idi_2"/>
    <property type="match status" value="1"/>
</dbReference>
<evidence type="ECO:0000259" key="12">
    <source>
        <dbReference type="Pfam" id="PF01070"/>
    </source>
</evidence>
<dbReference type="GO" id="GO:0016491">
    <property type="term" value="F:oxidoreductase activity"/>
    <property type="evidence" value="ECO:0007669"/>
    <property type="project" value="InterPro"/>
</dbReference>
<comment type="cofactor">
    <cofactor evidence="1 11">
        <name>FMN</name>
        <dbReference type="ChEBI" id="CHEBI:58210"/>
    </cofactor>
</comment>
<dbReference type="PANTHER" id="PTHR43665:SF1">
    <property type="entry name" value="ISOPENTENYL-DIPHOSPHATE DELTA-ISOMERASE"/>
    <property type="match status" value="1"/>
</dbReference>
<feature type="binding site" evidence="11">
    <location>
        <position position="126"/>
    </location>
    <ligand>
        <name>FMN</name>
        <dbReference type="ChEBI" id="CHEBI:58210"/>
    </ligand>
</feature>
<feature type="binding site" evidence="11">
    <location>
        <begin position="284"/>
        <end position="285"/>
    </location>
    <ligand>
        <name>FMN</name>
        <dbReference type="ChEBI" id="CHEBI:58210"/>
    </ligand>
</feature>
<dbReference type="AlphaFoldDB" id="A0A1G8VPP8"/>
<comment type="cofactor">
    <cofactor evidence="11">
        <name>Mg(2+)</name>
        <dbReference type="ChEBI" id="CHEBI:18420"/>
    </cofactor>
</comment>
<dbReference type="STRING" id="407036.SAMN05216243_0213"/>
<dbReference type="GO" id="GO:0004452">
    <property type="term" value="F:isopentenyl-diphosphate delta-isomerase activity"/>
    <property type="evidence" value="ECO:0007669"/>
    <property type="project" value="UniProtKB-UniRule"/>
</dbReference>
<reference evidence="13 14" key="1">
    <citation type="submission" date="2016-10" db="EMBL/GenBank/DDBJ databases">
        <authorList>
            <person name="de Groot N.N."/>
        </authorList>
    </citation>
    <scope>NUCLEOTIDE SEQUENCE [LARGE SCALE GENOMIC DNA]</scope>
    <source>
        <strain evidence="13 14">CGMCC 1.6502</strain>
    </source>
</reference>
<dbReference type="EMBL" id="FNFL01000001">
    <property type="protein sequence ID" value="SDJ67180.1"/>
    <property type="molecule type" value="Genomic_DNA"/>
</dbReference>
<comment type="caution">
    <text evidence="11">Lacks conserved residue(s) required for the propagation of feature annotation.</text>
</comment>
<comment type="function">
    <text evidence="11">Involved in the biosynthesis of isoprenoids. Catalyzes the 1,3-allylic rearrangement of the homoallylic substrate isopentenyl (IPP) to its allylic isomer, dimethylallyl diphosphate (DMAPP).</text>
</comment>
<feature type="binding site" evidence="11">
    <location>
        <begin position="263"/>
        <end position="265"/>
    </location>
    <ligand>
        <name>FMN</name>
        <dbReference type="ChEBI" id="CHEBI:58210"/>
    </ligand>
</feature>
<evidence type="ECO:0000256" key="6">
    <source>
        <dbReference type="ARBA" id="ARBA00022842"/>
    </source>
</evidence>